<comment type="caution">
    <text evidence="5">The sequence shown here is derived from an EMBL/GenBank/DDBJ whole genome shotgun (WGS) entry which is preliminary data.</text>
</comment>
<evidence type="ECO:0000259" key="2">
    <source>
        <dbReference type="PROSITE" id="PS50112"/>
    </source>
</evidence>
<dbReference type="InterPro" id="IPR029787">
    <property type="entry name" value="Nucleotide_cyclase"/>
</dbReference>
<dbReference type="AlphaFoldDB" id="A0A368U7I6"/>
<dbReference type="InterPro" id="IPR001610">
    <property type="entry name" value="PAC"/>
</dbReference>
<sequence>MLQENAEKTQLIALASEQAYNAVLITDADFNNGGPFIEYCNPAFCQMTGYKREELLGRSPRILQGPQTNLDVIASLRQALEKRTFWEGSAINYRKDSETYVVSWNVSPVFSENGKLSHFVSVQQNITSRIKAERERDMLVKALNQASDPVLVTDEKECIVFVNAAFEKLTGYSAEESLGQTPAFLNSGEQSAAFYRKMWQTLEKNQPFQARFVNRRKDGSCYYVEQSIAPVQDEKGRYTHFISTSWQVDEIVEREKALIAMAEEDKLTGLLTRRAGDEELAKAYYLYREEKRPLSVIICDIDCFKAVNDTYGHLAGDRVIQQVTKTLQEQVRPSDPVIRWGGEEFLVVIHAPMPTAMELAERLRRAVSMLKDKEVGRVTISLGIAEVLPEESIDQLLGRADGALYRAKRNGRNVAMPASGQ</sequence>
<dbReference type="InterPro" id="IPR043128">
    <property type="entry name" value="Rev_trsase/Diguanyl_cyclase"/>
</dbReference>
<comment type="cofactor">
    <cofactor evidence="1">
        <name>Mg(2+)</name>
        <dbReference type="ChEBI" id="CHEBI:18420"/>
    </cofactor>
</comment>
<dbReference type="InterPro" id="IPR035965">
    <property type="entry name" value="PAS-like_dom_sf"/>
</dbReference>
<feature type="domain" description="PAC" evidence="3">
    <location>
        <begin position="206"/>
        <end position="260"/>
    </location>
</feature>
<dbReference type="CDD" id="cd00130">
    <property type="entry name" value="PAS"/>
    <property type="match status" value="2"/>
</dbReference>
<dbReference type="PROSITE" id="PS50113">
    <property type="entry name" value="PAC"/>
    <property type="match status" value="2"/>
</dbReference>
<dbReference type="GO" id="GO:0003824">
    <property type="term" value="F:catalytic activity"/>
    <property type="evidence" value="ECO:0007669"/>
    <property type="project" value="UniProtKB-ARBA"/>
</dbReference>
<dbReference type="InterPro" id="IPR013767">
    <property type="entry name" value="PAS_fold"/>
</dbReference>
<dbReference type="SMART" id="SM00091">
    <property type="entry name" value="PAS"/>
    <property type="match status" value="2"/>
</dbReference>
<dbReference type="Pfam" id="PF00990">
    <property type="entry name" value="GGDEF"/>
    <property type="match status" value="1"/>
</dbReference>
<dbReference type="NCBIfam" id="TIGR00229">
    <property type="entry name" value="sensory_box"/>
    <property type="match status" value="2"/>
</dbReference>
<dbReference type="Proteomes" id="UP000253204">
    <property type="component" value="Unassembled WGS sequence"/>
</dbReference>
<dbReference type="SMART" id="SM00267">
    <property type="entry name" value="GGDEF"/>
    <property type="match status" value="1"/>
</dbReference>
<dbReference type="InterPro" id="IPR000014">
    <property type="entry name" value="PAS"/>
</dbReference>
<dbReference type="SMART" id="SM00086">
    <property type="entry name" value="PAC"/>
    <property type="match status" value="2"/>
</dbReference>
<dbReference type="NCBIfam" id="TIGR00254">
    <property type="entry name" value="GGDEF"/>
    <property type="match status" value="1"/>
</dbReference>
<dbReference type="OrthoDB" id="5645859at2"/>
<dbReference type="CDD" id="cd01949">
    <property type="entry name" value="GGDEF"/>
    <property type="match status" value="1"/>
</dbReference>
<evidence type="ECO:0000259" key="4">
    <source>
        <dbReference type="PROSITE" id="PS50887"/>
    </source>
</evidence>
<dbReference type="InterPro" id="IPR052163">
    <property type="entry name" value="DGC-Regulatory_Protein"/>
</dbReference>
<proteinExistence type="predicted"/>
<keyword evidence="6" id="KW-1185">Reference proteome</keyword>
<accession>A0A368U7I6</accession>
<feature type="domain" description="PAS" evidence="2">
    <location>
        <begin position="8"/>
        <end position="83"/>
    </location>
</feature>
<dbReference type="SUPFAM" id="SSF55785">
    <property type="entry name" value="PYP-like sensor domain (PAS domain)"/>
    <property type="match status" value="2"/>
</dbReference>
<dbReference type="PROSITE" id="PS50887">
    <property type="entry name" value="GGDEF"/>
    <property type="match status" value="1"/>
</dbReference>
<dbReference type="PANTHER" id="PTHR46663">
    <property type="entry name" value="DIGUANYLATE CYCLASE DGCT-RELATED"/>
    <property type="match status" value="1"/>
</dbReference>
<dbReference type="SUPFAM" id="SSF55073">
    <property type="entry name" value="Nucleotide cyclase"/>
    <property type="match status" value="1"/>
</dbReference>
<evidence type="ECO:0000259" key="3">
    <source>
        <dbReference type="PROSITE" id="PS50113"/>
    </source>
</evidence>
<dbReference type="PROSITE" id="PS50112">
    <property type="entry name" value="PAS"/>
    <property type="match status" value="2"/>
</dbReference>
<evidence type="ECO:0000256" key="1">
    <source>
        <dbReference type="ARBA" id="ARBA00001946"/>
    </source>
</evidence>
<evidence type="ECO:0000313" key="5">
    <source>
        <dbReference type="EMBL" id="RCV92397.1"/>
    </source>
</evidence>
<dbReference type="PANTHER" id="PTHR46663:SF4">
    <property type="entry name" value="DIGUANYLATE CYCLASE DGCT-RELATED"/>
    <property type="match status" value="1"/>
</dbReference>
<dbReference type="Pfam" id="PF00989">
    <property type="entry name" value="PAS"/>
    <property type="match status" value="1"/>
</dbReference>
<gene>
    <name evidence="5" type="ORF">DU506_08215</name>
</gene>
<dbReference type="FunFam" id="3.30.70.270:FF:000001">
    <property type="entry name" value="Diguanylate cyclase domain protein"/>
    <property type="match status" value="1"/>
</dbReference>
<dbReference type="GO" id="GO:0006355">
    <property type="term" value="P:regulation of DNA-templated transcription"/>
    <property type="evidence" value="ECO:0007669"/>
    <property type="project" value="InterPro"/>
</dbReference>
<evidence type="ECO:0000313" key="6">
    <source>
        <dbReference type="Proteomes" id="UP000253204"/>
    </source>
</evidence>
<dbReference type="InterPro" id="IPR000160">
    <property type="entry name" value="GGDEF_dom"/>
</dbReference>
<feature type="domain" description="PAC" evidence="3">
    <location>
        <begin position="84"/>
        <end position="138"/>
    </location>
</feature>
<dbReference type="Pfam" id="PF13426">
    <property type="entry name" value="PAS_9"/>
    <property type="match status" value="1"/>
</dbReference>
<protein>
    <submittedName>
        <fullName evidence="5">Sensor domain-containing diguanylate cyclase</fullName>
    </submittedName>
</protein>
<dbReference type="Gene3D" id="3.30.70.270">
    <property type="match status" value="1"/>
</dbReference>
<dbReference type="EMBL" id="QPIJ01000014">
    <property type="protein sequence ID" value="RCV92397.1"/>
    <property type="molecule type" value="Genomic_DNA"/>
</dbReference>
<dbReference type="Gene3D" id="3.30.450.20">
    <property type="entry name" value="PAS domain"/>
    <property type="match status" value="2"/>
</dbReference>
<name>A0A368U7I6_9GAMM</name>
<reference evidence="5 6" key="1">
    <citation type="submission" date="2018-07" db="EMBL/GenBank/DDBJ databases">
        <title>Halomonas rutogse sp. nov., isolated from Lake TangqianCo on Tibetan Plateau.</title>
        <authorList>
            <person name="Lu H."/>
            <person name="Xing P."/>
            <person name="Wu Q."/>
        </authorList>
    </citation>
    <scope>NUCLEOTIDE SEQUENCE [LARGE SCALE GENOMIC DNA]</scope>
    <source>
        <strain evidence="5 6">TQ8S</strain>
    </source>
</reference>
<organism evidence="5 6">
    <name type="scientific">Vreelandella rituensis</name>
    <dbReference type="NCBI Taxonomy" id="2282306"/>
    <lineage>
        <taxon>Bacteria</taxon>
        <taxon>Pseudomonadati</taxon>
        <taxon>Pseudomonadota</taxon>
        <taxon>Gammaproteobacteria</taxon>
        <taxon>Oceanospirillales</taxon>
        <taxon>Halomonadaceae</taxon>
        <taxon>Vreelandella</taxon>
    </lineage>
</organism>
<feature type="domain" description="PAS" evidence="2">
    <location>
        <begin position="135"/>
        <end position="181"/>
    </location>
</feature>
<dbReference type="InterPro" id="IPR000700">
    <property type="entry name" value="PAS-assoc_C"/>
</dbReference>
<feature type="domain" description="GGDEF" evidence="4">
    <location>
        <begin position="292"/>
        <end position="420"/>
    </location>
</feature>